<accession>A0A839AHR6</accession>
<dbReference type="InterPro" id="IPR015797">
    <property type="entry name" value="NUDIX_hydrolase-like_dom_sf"/>
</dbReference>
<dbReference type="Gene3D" id="3.90.79.10">
    <property type="entry name" value="Nucleoside Triphosphate Pyrophosphohydrolase"/>
    <property type="match status" value="1"/>
</dbReference>
<evidence type="ECO:0000259" key="2">
    <source>
        <dbReference type="PROSITE" id="PS51462"/>
    </source>
</evidence>
<evidence type="ECO:0000313" key="4">
    <source>
        <dbReference type="Proteomes" id="UP000541109"/>
    </source>
</evidence>
<evidence type="ECO:0000256" key="1">
    <source>
        <dbReference type="ARBA" id="ARBA00022801"/>
    </source>
</evidence>
<evidence type="ECO:0000313" key="3">
    <source>
        <dbReference type="EMBL" id="MBA5779261.1"/>
    </source>
</evidence>
<sequence length="138" mass="15070">MTDMPRFGVSVLCRRADGVLLVRRGKAPYLGFWSLPGGLVEFGEAMRDAASRELLEETAVVADLDAEPTEVFDLITRNDAGETERHFVIAMFRATYLSGDVCAGDDAAEAAFVPLGRIGELDLTPGTADRIRHHFTRA</sequence>
<gene>
    <name evidence="3" type="ORF">H2509_19195</name>
</gene>
<dbReference type="EMBL" id="JACFXV010000066">
    <property type="protein sequence ID" value="MBA5779261.1"/>
    <property type="molecule type" value="Genomic_DNA"/>
</dbReference>
<comment type="caution">
    <text evidence="3">The sequence shown here is derived from an EMBL/GenBank/DDBJ whole genome shotgun (WGS) entry which is preliminary data.</text>
</comment>
<proteinExistence type="predicted"/>
<dbReference type="InterPro" id="IPR020476">
    <property type="entry name" value="Nudix_hydrolase"/>
</dbReference>
<dbReference type="CDD" id="cd04673">
    <property type="entry name" value="NUDIX_ADPRase"/>
    <property type="match status" value="1"/>
</dbReference>
<name>A0A839AHR6_9HYPH</name>
<keyword evidence="1 3" id="KW-0378">Hydrolase</keyword>
<dbReference type="Proteomes" id="UP000541109">
    <property type="component" value="Unassembled WGS sequence"/>
</dbReference>
<protein>
    <submittedName>
        <fullName evidence="3">NUDIX hydrolase</fullName>
    </submittedName>
</protein>
<dbReference type="PROSITE" id="PS51462">
    <property type="entry name" value="NUDIX"/>
    <property type="match status" value="1"/>
</dbReference>
<dbReference type="SUPFAM" id="SSF55811">
    <property type="entry name" value="Nudix"/>
    <property type="match status" value="1"/>
</dbReference>
<reference evidence="3 4" key="1">
    <citation type="submission" date="2020-07" db="EMBL/GenBank/DDBJ databases">
        <title>Stappia sp., F7233, whole genome shotgun sequencing project.</title>
        <authorList>
            <person name="Jiang S."/>
            <person name="Liu Z.W."/>
            <person name="Du Z.J."/>
        </authorList>
    </citation>
    <scope>NUCLEOTIDE SEQUENCE [LARGE SCALE GENOMIC DNA]</scope>
    <source>
        <strain evidence="3 4">F7233</strain>
    </source>
</reference>
<dbReference type="PANTHER" id="PTHR43736">
    <property type="entry name" value="ADP-RIBOSE PYROPHOSPHATASE"/>
    <property type="match status" value="1"/>
</dbReference>
<dbReference type="GO" id="GO:0016787">
    <property type="term" value="F:hydrolase activity"/>
    <property type="evidence" value="ECO:0007669"/>
    <property type="project" value="UniProtKB-KW"/>
</dbReference>
<dbReference type="InterPro" id="IPR000086">
    <property type="entry name" value="NUDIX_hydrolase_dom"/>
</dbReference>
<dbReference type="AlphaFoldDB" id="A0A839AHR6"/>
<organism evidence="3 4">
    <name type="scientific">Stappia albiluteola</name>
    <dbReference type="NCBI Taxonomy" id="2758565"/>
    <lineage>
        <taxon>Bacteria</taxon>
        <taxon>Pseudomonadati</taxon>
        <taxon>Pseudomonadota</taxon>
        <taxon>Alphaproteobacteria</taxon>
        <taxon>Hyphomicrobiales</taxon>
        <taxon>Stappiaceae</taxon>
        <taxon>Stappia</taxon>
    </lineage>
</organism>
<dbReference type="PRINTS" id="PR00502">
    <property type="entry name" value="NUDIXFAMILY"/>
</dbReference>
<keyword evidence="4" id="KW-1185">Reference proteome</keyword>
<dbReference type="PANTHER" id="PTHR43736:SF1">
    <property type="entry name" value="DIHYDRONEOPTERIN TRIPHOSPHATE DIPHOSPHATASE"/>
    <property type="match status" value="1"/>
</dbReference>
<dbReference type="Pfam" id="PF00293">
    <property type="entry name" value="NUDIX"/>
    <property type="match status" value="1"/>
</dbReference>
<feature type="domain" description="Nudix hydrolase" evidence="2">
    <location>
        <begin position="4"/>
        <end position="135"/>
    </location>
</feature>
<dbReference type="RefSeq" id="WP_182168082.1">
    <property type="nucleotide sequence ID" value="NZ_JACFXV010000066.1"/>
</dbReference>